<evidence type="ECO:0000259" key="1">
    <source>
        <dbReference type="Pfam" id="PF20078"/>
    </source>
</evidence>
<keyword evidence="3" id="KW-1185">Reference proteome</keyword>
<comment type="caution">
    <text evidence="2">The sequence shown here is derived from an EMBL/GenBank/DDBJ whole genome shotgun (WGS) entry which is preliminary data.</text>
</comment>
<dbReference type="Pfam" id="PF20078">
    <property type="entry name" value="DUF6473"/>
    <property type="match status" value="1"/>
</dbReference>
<accession>A0ABU1F8F1</accession>
<sequence>MAYEHPGAGALDYFPCRYAASRLVFRGPRARLDRPYAVALGGIETYGKFIADPWPARLARATGRAVVNLGCVNAGLDSYLADPDLTAIAARADLRVVQVLGAQNLTNRYYAVHPRRNDRFLRATPQLQRLFPDVDFTEFTFTRHLLGALARRGPERFPAVVRELRRCWAERMEALFDRIGGPTILLWIGETAPPPPTAAPRIDRDPPLVDAAMLAAAARRAESLVQVLTGPTDPGPAGKVFAPLEEAAARVLPGPEVHAAIAAALAGRVGR</sequence>
<organism evidence="2 3">
    <name type="scientific">Ruixingdingia sedimenti</name>
    <dbReference type="NCBI Taxonomy" id="3073604"/>
    <lineage>
        <taxon>Bacteria</taxon>
        <taxon>Pseudomonadati</taxon>
        <taxon>Pseudomonadota</taxon>
        <taxon>Alphaproteobacteria</taxon>
        <taxon>Rhodobacterales</taxon>
        <taxon>Paracoccaceae</taxon>
        <taxon>Ruixingdingia</taxon>
    </lineage>
</organism>
<evidence type="ECO:0000313" key="3">
    <source>
        <dbReference type="Proteomes" id="UP001247754"/>
    </source>
</evidence>
<dbReference type="Proteomes" id="UP001247754">
    <property type="component" value="Unassembled WGS sequence"/>
</dbReference>
<feature type="domain" description="DUF6473" evidence="1">
    <location>
        <begin position="1"/>
        <end position="269"/>
    </location>
</feature>
<dbReference type="EMBL" id="JAVKPH010000010">
    <property type="protein sequence ID" value="MDR5653142.1"/>
    <property type="molecule type" value="Genomic_DNA"/>
</dbReference>
<proteinExistence type="predicted"/>
<protein>
    <submittedName>
        <fullName evidence="2">DUF6473 family protein</fullName>
    </submittedName>
</protein>
<reference evidence="2 3" key="1">
    <citation type="submission" date="2023-09" db="EMBL/GenBank/DDBJ databases">
        <title>Xinfangfangia sedmenti sp. nov., isolated the sedment.</title>
        <authorList>
            <person name="Xu L."/>
        </authorList>
    </citation>
    <scope>NUCLEOTIDE SEQUENCE [LARGE SCALE GENOMIC DNA]</scope>
    <source>
        <strain evidence="2 3">LG-4</strain>
    </source>
</reference>
<gene>
    <name evidence="2" type="ORF">RGD00_11030</name>
</gene>
<dbReference type="InterPro" id="IPR045524">
    <property type="entry name" value="DUF6473"/>
</dbReference>
<dbReference type="RefSeq" id="WP_310457374.1">
    <property type="nucleotide sequence ID" value="NZ_JAVKPH010000010.1"/>
</dbReference>
<evidence type="ECO:0000313" key="2">
    <source>
        <dbReference type="EMBL" id="MDR5653142.1"/>
    </source>
</evidence>
<name>A0ABU1F8F1_9RHOB</name>